<evidence type="ECO:0000313" key="1">
    <source>
        <dbReference type="EMBL" id="KGM07359.1"/>
    </source>
</evidence>
<dbReference type="AlphaFoldDB" id="A0A0A0BJT0"/>
<dbReference type="STRING" id="392484.LP43_0969"/>
<gene>
    <name evidence="1" type="ORF">LP43_0969</name>
</gene>
<proteinExistence type="predicted"/>
<dbReference type="EMBL" id="JRQD01000002">
    <property type="protein sequence ID" value="KGM07359.1"/>
    <property type="molecule type" value="Genomic_DNA"/>
</dbReference>
<name>A0A0A0BJT0_9GAMM</name>
<sequence>MIFVIFTEDGLQQAEAEILAEKATLWLNPSLLEGSDLSRLQAAGIDIHGLPDQVDTINEKTVMAAVTHIESISPKTEILVEYN</sequence>
<comment type="caution">
    <text evidence="1">The sequence shown here is derived from an EMBL/GenBank/DDBJ whole genome shotgun (WGS) entry which is preliminary data.</text>
</comment>
<reference evidence="1 2" key="1">
    <citation type="submission" date="2014-09" db="EMBL/GenBank/DDBJ databases">
        <authorList>
            <person name="Grob C."/>
            <person name="Taubert M."/>
            <person name="Howat A.M."/>
            <person name="Burns O.J."/>
            <person name="Dixon J.L."/>
            <person name="Chen Y."/>
            <person name="Murrell J.C."/>
        </authorList>
    </citation>
    <scope>NUCLEOTIDE SEQUENCE [LARGE SCALE GENOMIC DNA]</scope>
    <source>
        <strain evidence="1">L4</strain>
    </source>
</reference>
<dbReference type="Proteomes" id="UP000029999">
    <property type="component" value="Unassembled WGS sequence"/>
</dbReference>
<dbReference type="RefSeq" id="WP_036312562.1">
    <property type="nucleotide sequence ID" value="NZ_JADFAB010000019.1"/>
</dbReference>
<accession>A0A0A0BJT0</accession>
<protein>
    <submittedName>
        <fullName evidence="1">Uncharacterized protein</fullName>
    </submittedName>
</protein>
<evidence type="ECO:0000313" key="2">
    <source>
        <dbReference type="Proteomes" id="UP000029999"/>
    </source>
</evidence>
<organism evidence="1 2">
    <name type="scientific">Methylophaga thiooxydans</name>
    <dbReference type="NCBI Taxonomy" id="392484"/>
    <lineage>
        <taxon>Bacteria</taxon>
        <taxon>Pseudomonadati</taxon>
        <taxon>Pseudomonadota</taxon>
        <taxon>Gammaproteobacteria</taxon>
        <taxon>Thiotrichales</taxon>
        <taxon>Piscirickettsiaceae</taxon>
        <taxon>Methylophaga</taxon>
    </lineage>
</organism>